<sequence length="248" mass="25415">MGIVPVSNVATTAASAGASSNASVFAQLAQIQSQLAAQNDAIAAQGSAQTSNAIGTPQDFTKSVSKSQYNTVASATDIGTVTKGQTRVNGFGSLAAGDQADYLSFKLARKGAINLGQLNLDQTRVQVMTKSGVVMADSDSKSGKAYDAYNAMVNGQQSLDSGTYVLKISRATGVKLTQKVNYGVQVAAGDYSKDYTTTINAASSTAAISSSAAAISGALSDQITTMKNWTIGQTGTQKLMGSMMDLFA</sequence>
<dbReference type="Proteomes" id="UP000319859">
    <property type="component" value="Unassembled WGS sequence"/>
</dbReference>
<proteinExistence type="predicted"/>
<comment type="caution">
    <text evidence="1">The sequence shown here is derived from an EMBL/GenBank/DDBJ whole genome shotgun (WGS) entry which is preliminary data.</text>
</comment>
<accession>A0A560FNQ8</accession>
<evidence type="ECO:0000313" key="1">
    <source>
        <dbReference type="EMBL" id="TWB23258.1"/>
    </source>
</evidence>
<name>A0A560FNQ8_9PROT</name>
<gene>
    <name evidence="1" type="ORF">FBZ89_10211</name>
</gene>
<organism evidence="1 2">
    <name type="scientific">Nitrospirillum amazonense</name>
    <dbReference type="NCBI Taxonomy" id="28077"/>
    <lineage>
        <taxon>Bacteria</taxon>
        <taxon>Pseudomonadati</taxon>
        <taxon>Pseudomonadota</taxon>
        <taxon>Alphaproteobacteria</taxon>
        <taxon>Rhodospirillales</taxon>
        <taxon>Azospirillaceae</taxon>
        <taxon>Nitrospirillum</taxon>
    </lineage>
</organism>
<reference evidence="1 2" key="1">
    <citation type="submission" date="2019-06" db="EMBL/GenBank/DDBJ databases">
        <title>Genomic Encyclopedia of Type Strains, Phase IV (KMG-V): Genome sequencing to study the core and pangenomes of soil and plant-associated prokaryotes.</title>
        <authorList>
            <person name="Whitman W."/>
        </authorList>
    </citation>
    <scope>NUCLEOTIDE SEQUENCE [LARGE SCALE GENOMIC DNA]</scope>
    <source>
        <strain evidence="1 2">BR 11880</strain>
    </source>
</reference>
<dbReference type="EMBL" id="VITN01000002">
    <property type="protein sequence ID" value="TWB23258.1"/>
    <property type="molecule type" value="Genomic_DNA"/>
</dbReference>
<dbReference type="AlphaFoldDB" id="A0A560FNQ8"/>
<evidence type="ECO:0000313" key="2">
    <source>
        <dbReference type="Proteomes" id="UP000319859"/>
    </source>
</evidence>
<protein>
    <submittedName>
        <fullName evidence="1">Uncharacterized protein</fullName>
    </submittedName>
</protein>